<evidence type="ECO:0000313" key="2">
    <source>
        <dbReference type="Proteomes" id="UP000001556"/>
    </source>
</evidence>
<dbReference type="AlphaFoldDB" id="A4J401"/>
<dbReference type="STRING" id="349161.Dred_1270"/>
<dbReference type="InterPro" id="IPR015943">
    <property type="entry name" value="WD40/YVTN_repeat-like_dom_sf"/>
</dbReference>
<dbReference type="Gene3D" id="2.130.10.10">
    <property type="entry name" value="YVTN repeat-like/Quinoprotein amine dehydrogenase"/>
    <property type="match status" value="1"/>
</dbReference>
<keyword evidence="2" id="KW-1185">Reference proteome</keyword>
<protein>
    <submittedName>
        <fullName evidence="1">FG-GAP repeat protein</fullName>
    </submittedName>
</protein>
<dbReference type="InterPro" id="IPR036322">
    <property type="entry name" value="WD40_repeat_dom_sf"/>
</dbReference>
<sequence>MLKITLSRVVYQVTLEGPLLVESGNVITGDKKDLVVASGSTVYIYSPQNDGYKQTSVLNLEQSILSLEVGFNVLDKNIIFVGTEDRIIAFGNVNGAITQLWQTDPEPGANISGITLADLDGDKREELAAIGRDNDTLYVYLLIGDNIASIQPQLLSIRQLPGPSRSITSFSPEPQRPRLLAIAYGANQALSIVTYFLTETGFDQGPELVNLPYRITDLAGGNLLPDPGEELVTAGNDGFVRIYTANNQLRLGLLTKNLGTTVSAVDTQMVTENTSLLVAGSPREFVFGFYSPGLTSEPDWAINVGGAVNDLEIIDIDNVAVGTQNGILQVWEIKYPF</sequence>
<accession>A4J401</accession>
<name>A4J401_DESRM</name>
<dbReference type="eggNOG" id="COG1388">
    <property type="taxonomic scope" value="Bacteria"/>
</dbReference>
<dbReference type="Proteomes" id="UP000001556">
    <property type="component" value="Chromosome"/>
</dbReference>
<dbReference type="RefSeq" id="WP_011877628.1">
    <property type="nucleotide sequence ID" value="NC_009253.1"/>
</dbReference>
<proteinExistence type="predicted"/>
<reference evidence="1 2" key="1">
    <citation type="submission" date="2007-03" db="EMBL/GenBank/DDBJ databases">
        <title>Complete sequence of Desulfotomaculum reducens MI-1.</title>
        <authorList>
            <consortium name="US DOE Joint Genome Institute"/>
            <person name="Copeland A."/>
            <person name="Lucas S."/>
            <person name="Lapidus A."/>
            <person name="Barry K."/>
            <person name="Detter J.C."/>
            <person name="Glavina del Rio T."/>
            <person name="Hammon N."/>
            <person name="Israni S."/>
            <person name="Dalin E."/>
            <person name="Tice H."/>
            <person name="Pitluck S."/>
            <person name="Sims D."/>
            <person name="Brettin T."/>
            <person name="Bruce D."/>
            <person name="Han C."/>
            <person name="Tapia R."/>
            <person name="Schmutz J."/>
            <person name="Larimer F."/>
            <person name="Land M."/>
            <person name="Hauser L."/>
            <person name="Kyrpides N."/>
            <person name="Kim E."/>
            <person name="Tebo B.M."/>
            <person name="Richardson P."/>
        </authorList>
    </citation>
    <scope>NUCLEOTIDE SEQUENCE [LARGE SCALE GENOMIC DNA]</scope>
    <source>
        <strain evidence="1 2">MI-1</strain>
    </source>
</reference>
<gene>
    <name evidence="1" type="ordered locus">Dred_1270</name>
</gene>
<organism evidence="1 2">
    <name type="scientific">Desulforamulus reducens (strain ATCC BAA-1160 / DSM 100696 / MI-1)</name>
    <name type="common">Desulfotomaculum reducens</name>
    <dbReference type="NCBI Taxonomy" id="349161"/>
    <lineage>
        <taxon>Bacteria</taxon>
        <taxon>Bacillati</taxon>
        <taxon>Bacillota</taxon>
        <taxon>Clostridia</taxon>
        <taxon>Eubacteriales</taxon>
        <taxon>Peptococcaceae</taxon>
        <taxon>Desulforamulus</taxon>
    </lineage>
</organism>
<evidence type="ECO:0000313" key="1">
    <source>
        <dbReference type="EMBL" id="ABO49804.1"/>
    </source>
</evidence>
<dbReference type="HOGENOM" id="CLU_825970_0_0_9"/>
<dbReference type="EMBL" id="CP000612">
    <property type="protein sequence ID" value="ABO49804.1"/>
    <property type="molecule type" value="Genomic_DNA"/>
</dbReference>
<dbReference type="SUPFAM" id="SSF50978">
    <property type="entry name" value="WD40 repeat-like"/>
    <property type="match status" value="1"/>
</dbReference>
<dbReference type="OrthoDB" id="1785329at2"/>
<dbReference type="KEGG" id="drm:Dred_1270"/>